<dbReference type="VEuPathDB" id="FungiDB:PADG_06142"/>
<dbReference type="AlphaFoldDB" id="C1GFV6"/>
<dbReference type="Proteomes" id="UP000001628">
    <property type="component" value="Unassembled WGS sequence"/>
</dbReference>
<dbReference type="PROSITE" id="PS50181">
    <property type="entry name" value="FBOX"/>
    <property type="match status" value="1"/>
</dbReference>
<dbReference type="KEGG" id="pbn:PADG_06142"/>
<protein>
    <recommendedName>
        <fullName evidence="1">F-box domain-containing protein</fullName>
    </recommendedName>
</protein>
<dbReference type="SUPFAM" id="SSF81383">
    <property type="entry name" value="F-box domain"/>
    <property type="match status" value="1"/>
</dbReference>
<dbReference type="RefSeq" id="XP_010761546.1">
    <property type="nucleotide sequence ID" value="XM_010763244.1"/>
</dbReference>
<dbReference type="CDD" id="cd09917">
    <property type="entry name" value="F-box_SF"/>
    <property type="match status" value="1"/>
</dbReference>
<dbReference type="InParanoid" id="C1GFV6"/>
<dbReference type="InterPro" id="IPR001810">
    <property type="entry name" value="F-box_dom"/>
</dbReference>
<dbReference type="Pfam" id="PF00646">
    <property type="entry name" value="F-box"/>
    <property type="match status" value="1"/>
</dbReference>
<dbReference type="eggNOG" id="ENOG502RPUR">
    <property type="taxonomic scope" value="Eukaryota"/>
</dbReference>
<gene>
    <name evidence="2" type="ORF">PADG_06142</name>
</gene>
<dbReference type="EMBL" id="KN275963">
    <property type="protein sequence ID" value="EEH50063.1"/>
    <property type="molecule type" value="Genomic_DNA"/>
</dbReference>
<name>C1GFV6_PARBD</name>
<proteinExistence type="predicted"/>
<organism evidence="2 3">
    <name type="scientific">Paracoccidioides brasiliensis (strain Pb18)</name>
    <dbReference type="NCBI Taxonomy" id="502780"/>
    <lineage>
        <taxon>Eukaryota</taxon>
        <taxon>Fungi</taxon>
        <taxon>Dikarya</taxon>
        <taxon>Ascomycota</taxon>
        <taxon>Pezizomycotina</taxon>
        <taxon>Eurotiomycetes</taxon>
        <taxon>Eurotiomycetidae</taxon>
        <taxon>Onygenales</taxon>
        <taxon>Ajellomycetaceae</taxon>
        <taxon>Paracoccidioides</taxon>
    </lineage>
</organism>
<dbReference type="InterPro" id="IPR036047">
    <property type="entry name" value="F-box-like_dom_sf"/>
</dbReference>
<sequence>MHSVKSLFSRALKHLRGDPPEPVPEGPAATRPSLACMPAELVLDILYRLPPLSRKALSQTCRRFRNFPELRDAELTFQSERFEFLCMLERDGALSKLVCAGCKRVHKKSCFAKNQLRESPENRYCVASLPVLQICSARTLSFNEAKENFNLIRKLPQESMPDSPKWRMIPCEHGPQYEVPGHFWFTTRFWPTKLKQLDVLCLFPTRCDDIPSKETVNEALRDLDIRICPHMEVSDPRILDTYYPIMLNRTSARDVIYNTVVCPQRSCRTKAGLSYPSRSCCVSHTVLQLRVVRELGSLRSPNSAAWKAQTRPVYPLASGAITAPQSE</sequence>
<accession>C1GFV6</accession>
<dbReference type="HOGENOM" id="CLU_783047_0_0_1"/>
<dbReference type="OrthoDB" id="4195433at2759"/>
<evidence type="ECO:0000259" key="1">
    <source>
        <dbReference type="PROSITE" id="PS50181"/>
    </source>
</evidence>
<keyword evidence="3" id="KW-1185">Reference proteome</keyword>
<feature type="domain" description="F-box" evidence="1">
    <location>
        <begin position="31"/>
        <end position="80"/>
    </location>
</feature>
<reference evidence="2 3" key="1">
    <citation type="journal article" date="2011" name="PLoS Genet.">
        <title>Comparative genomic analysis of human fungal pathogens causing paracoccidioidomycosis.</title>
        <authorList>
            <person name="Desjardins C.A."/>
            <person name="Champion M.D."/>
            <person name="Holder J.W."/>
            <person name="Muszewska A."/>
            <person name="Goldberg J."/>
            <person name="Bailao A.M."/>
            <person name="Brigido M.M."/>
            <person name="Ferreira M.E."/>
            <person name="Garcia A.M."/>
            <person name="Grynberg M."/>
            <person name="Gujja S."/>
            <person name="Heiman D.I."/>
            <person name="Henn M.R."/>
            <person name="Kodira C.D."/>
            <person name="Leon-Narvaez H."/>
            <person name="Longo L.V."/>
            <person name="Ma L.J."/>
            <person name="Malavazi I."/>
            <person name="Matsuo A.L."/>
            <person name="Morais F.V."/>
            <person name="Pereira M."/>
            <person name="Rodriguez-Brito S."/>
            <person name="Sakthikumar S."/>
            <person name="Salem-Izacc S.M."/>
            <person name="Sykes S.M."/>
            <person name="Teixeira M.M."/>
            <person name="Vallejo M.C."/>
            <person name="Walter M.E."/>
            <person name="Yandava C."/>
            <person name="Young S."/>
            <person name="Zeng Q."/>
            <person name="Zucker J."/>
            <person name="Felipe M.S."/>
            <person name="Goldman G.H."/>
            <person name="Haas B.J."/>
            <person name="McEwen J.G."/>
            <person name="Nino-Vega G."/>
            <person name="Puccia R."/>
            <person name="San-Blas G."/>
            <person name="Soares C.M."/>
            <person name="Birren B.W."/>
            <person name="Cuomo C.A."/>
        </authorList>
    </citation>
    <scope>NUCLEOTIDE SEQUENCE [LARGE SCALE GENOMIC DNA]</scope>
    <source>
        <strain evidence="2 3">Pb18</strain>
    </source>
</reference>
<dbReference type="OMA" id="LETHCEA"/>
<evidence type="ECO:0000313" key="2">
    <source>
        <dbReference type="EMBL" id="EEH50063.1"/>
    </source>
</evidence>
<evidence type="ECO:0000313" key="3">
    <source>
        <dbReference type="Proteomes" id="UP000001628"/>
    </source>
</evidence>
<dbReference type="GeneID" id="22584938"/>